<dbReference type="PANTHER" id="PTHR44757:SF2">
    <property type="entry name" value="BIOFILM ARCHITECTURE MAINTENANCE PROTEIN MBAA"/>
    <property type="match status" value="1"/>
</dbReference>
<dbReference type="InterPro" id="IPR013656">
    <property type="entry name" value="PAS_4"/>
</dbReference>
<dbReference type="RefSeq" id="WP_345972844.1">
    <property type="nucleotide sequence ID" value="NZ_CP147920.1"/>
</dbReference>
<keyword evidence="1" id="KW-1133">Transmembrane helix</keyword>
<dbReference type="CDD" id="cd01948">
    <property type="entry name" value="EAL"/>
    <property type="match status" value="1"/>
</dbReference>
<sequence length="924" mass="105593">MTTADLFLHILWPLAIASTLFLYWRIKPLPLPVTEGPIDTSPDVLPDPSLQERMWFDLGERIDRLCTLELSPESQKQQLFEQLSSLPPVMTLWAGFTNKEGAIDPFYVYDETEPGFLTEHYGVRHAAAIDEAENPTEYAFVSAQPHLFSNALEAPMDTAWQKRLRYAPLVSVLSIPLFSPDRARPEGIVTLYTDTACMDNDILTYLTNLLNRFMAFSHQNALYHRVLAQYNTVHSASRFYAQLINAAPIRICWKNSDLVYLGGNLSFAKDVRLGKPDALKGKTDHDLFGAEEARLFEMSDRKVLEHGTELLNRIEKQGEMWRLSSRAPLSDPNGRIVGVVIAYIDYTFQYRAQNYHETTEQRFRSLLDQMPTVAIQGFDEQRHINYWNRQSEALYGYSAEEALGRKIDELILPRSQQNHFAAGIAAWLNHNDAMGAEEHTVLARSGISIPVQSARILLDRATENPQFYAIDIDLSLQKAAESKLKQLADYDALTMLPNRHHLNYHLQSLITRAQRAEKQFAIFFIDLDNFKYINDTFGHNYGDKLLVQAARRLQHVLRESDYIARFGGDEFIVTVEYGEDHFVTSHIAQKMISVLQEGFNIKEQELYVGASIGITLFPENSSALDVLLKQADAAMYKAKRGGKNQFTYFTAEMTEEIERQLTMENALRQTFQDDKITFFYQPQVDLHTGVIVSCEALVRWYDEENSAYIPPITFLPIVEKAHLMQTLTQRAFEHAVRLLDQWRRLRLALIRIDVNVPAEQLANKEILTYVVHLLETYNIDPVFIGIEITEGQLIDLDTEAAKSVLGAFSDLGIHISIDDFGTGYSSLSYLSRLTIDTVKIDKSFVQEYESSQNQALIRSIIAMAHELGYQVVAEGVELPEQADALKKYRCDKVQGNHFYLPKHAEAMTRELTLNLHRHRKNLTK</sequence>
<evidence type="ECO:0000313" key="5">
    <source>
        <dbReference type="EMBL" id="XAU15338.1"/>
    </source>
</evidence>
<dbReference type="PANTHER" id="PTHR44757">
    <property type="entry name" value="DIGUANYLATE CYCLASE DGCP"/>
    <property type="match status" value="1"/>
</dbReference>
<dbReference type="Pfam" id="PF00989">
    <property type="entry name" value="PAS"/>
    <property type="match status" value="1"/>
</dbReference>
<dbReference type="Gene3D" id="3.30.450.20">
    <property type="entry name" value="PAS domain"/>
    <property type="match status" value="2"/>
</dbReference>
<feature type="domain" description="GGDEF" evidence="4">
    <location>
        <begin position="518"/>
        <end position="651"/>
    </location>
</feature>
<dbReference type="NCBIfam" id="TIGR00229">
    <property type="entry name" value="sensory_box"/>
    <property type="match status" value="1"/>
</dbReference>
<feature type="domain" description="PAS" evidence="2">
    <location>
        <begin position="359"/>
        <end position="417"/>
    </location>
</feature>
<feature type="transmembrane region" description="Helical" evidence="1">
    <location>
        <begin position="6"/>
        <end position="24"/>
    </location>
</feature>
<proteinExistence type="predicted"/>
<dbReference type="InterPro" id="IPR000014">
    <property type="entry name" value="PAS"/>
</dbReference>
<name>A0ABZ3HC74_9BACT</name>
<protein>
    <submittedName>
        <fullName evidence="5">EAL domain-containing protein</fullName>
    </submittedName>
</protein>
<dbReference type="PROSITE" id="PS50112">
    <property type="entry name" value="PAS"/>
    <property type="match status" value="1"/>
</dbReference>
<dbReference type="CDD" id="cd01949">
    <property type="entry name" value="GGDEF"/>
    <property type="match status" value="1"/>
</dbReference>
<dbReference type="InterPro" id="IPR000160">
    <property type="entry name" value="GGDEF_dom"/>
</dbReference>
<dbReference type="InterPro" id="IPR001633">
    <property type="entry name" value="EAL_dom"/>
</dbReference>
<dbReference type="InterPro" id="IPR029787">
    <property type="entry name" value="Nucleotide_cyclase"/>
</dbReference>
<dbReference type="SMART" id="SM00091">
    <property type="entry name" value="PAS"/>
    <property type="match status" value="1"/>
</dbReference>
<dbReference type="SUPFAM" id="SSF55785">
    <property type="entry name" value="PYP-like sensor domain (PAS domain)"/>
    <property type="match status" value="2"/>
</dbReference>
<organism evidence="5 6">
    <name type="scientific">Sulfurimonas diazotrophicus</name>
    <dbReference type="NCBI Taxonomy" id="3131939"/>
    <lineage>
        <taxon>Bacteria</taxon>
        <taxon>Pseudomonadati</taxon>
        <taxon>Campylobacterota</taxon>
        <taxon>Epsilonproteobacteria</taxon>
        <taxon>Campylobacterales</taxon>
        <taxon>Sulfurimonadaceae</taxon>
        <taxon>Sulfurimonas</taxon>
    </lineage>
</organism>
<evidence type="ECO:0000259" key="3">
    <source>
        <dbReference type="PROSITE" id="PS50883"/>
    </source>
</evidence>
<evidence type="ECO:0000256" key="1">
    <source>
        <dbReference type="SAM" id="Phobius"/>
    </source>
</evidence>
<dbReference type="Pfam" id="PF08448">
    <property type="entry name" value="PAS_4"/>
    <property type="match status" value="1"/>
</dbReference>
<dbReference type="InterPro" id="IPR035919">
    <property type="entry name" value="EAL_sf"/>
</dbReference>
<dbReference type="InterPro" id="IPR013767">
    <property type="entry name" value="PAS_fold"/>
</dbReference>
<accession>A0ABZ3HC74</accession>
<dbReference type="InterPro" id="IPR035965">
    <property type="entry name" value="PAS-like_dom_sf"/>
</dbReference>
<dbReference type="EMBL" id="CP147920">
    <property type="protein sequence ID" value="XAU15338.1"/>
    <property type="molecule type" value="Genomic_DNA"/>
</dbReference>
<keyword evidence="1" id="KW-0472">Membrane</keyword>
<keyword evidence="1" id="KW-0812">Transmembrane</keyword>
<dbReference type="Gene3D" id="3.20.20.450">
    <property type="entry name" value="EAL domain"/>
    <property type="match status" value="1"/>
</dbReference>
<dbReference type="CDD" id="cd00130">
    <property type="entry name" value="PAS"/>
    <property type="match status" value="1"/>
</dbReference>
<keyword evidence="6" id="KW-1185">Reference proteome</keyword>
<dbReference type="SMART" id="SM00267">
    <property type="entry name" value="GGDEF"/>
    <property type="match status" value="1"/>
</dbReference>
<dbReference type="InterPro" id="IPR052155">
    <property type="entry name" value="Biofilm_reg_signaling"/>
</dbReference>
<feature type="domain" description="EAL" evidence="3">
    <location>
        <begin position="660"/>
        <end position="915"/>
    </location>
</feature>
<dbReference type="NCBIfam" id="TIGR00254">
    <property type="entry name" value="GGDEF"/>
    <property type="match status" value="1"/>
</dbReference>
<dbReference type="Pfam" id="PF00990">
    <property type="entry name" value="GGDEF"/>
    <property type="match status" value="1"/>
</dbReference>
<dbReference type="SUPFAM" id="SSF141868">
    <property type="entry name" value="EAL domain-like"/>
    <property type="match status" value="1"/>
</dbReference>
<dbReference type="SUPFAM" id="SSF55073">
    <property type="entry name" value="Nucleotide cyclase"/>
    <property type="match status" value="1"/>
</dbReference>
<dbReference type="Pfam" id="PF00563">
    <property type="entry name" value="EAL"/>
    <property type="match status" value="1"/>
</dbReference>
<dbReference type="InterPro" id="IPR043128">
    <property type="entry name" value="Rev_trsase/Diguanyl_cyclase"/>
</dbReference>
<dbReference type="PROSITE" id="PS50887">
    <property type="entry name" value="GGDEF"/>
    <property type="match status" value="1"/>
</dbReference>
<dbReference type="SMART" id="SM00052">
    <property type="entry name" value="EAL"/>
    <property type="match status" value="1"/>
</dbReference>
<dbReference type="Gene3D" id="3.30.70.270">
    <property type="match status" value="1"/>
</dbReference>
<gene>
    <name evidence="5" type="ORF">WCY31_01255</name>
</gene>
<evidence type="ECO:0000259" key="2">
    <source>
        <dbReference type="PROSITE" id="PS50112"/>
    </source>
</evidence>
<dbReference type="Proteomes" id="UP001447842">
    <property type="component" value="Chromosome"/>
</dbReference>
<evidence type="ECO:0000313" key="6">
    <source>
        <dbReference type="Proteomes" id="UP001447842"/>
    </source>
</evidence>
<dbReference type="PROSITE" id="PS50883">
    <property type="entry name" value="EAL"/>
    <property type="match status" value="1"/>
</dbReference>
<evidence type="ECO:0000259" key="4">
    <source>
        <dbReference type="PROSITE" id="PS50887"/>
    </source>
</evidence>
<reference evidence="5 6" key="1">
    <citation type="submission" date="2024-03" db="EMBL/GenBank/DDBJ databases">
        <title>Sulfurimonas sp. HSL3-1.</title>
        <authorList>
            <person name="Wang S."/>
        </authorList>
    </citation>
    <scope>NUCLEOTIDE SEQUENCE [LARGE SCALE GENOMIC DNA]</scope>
    <source>
        <strain evidence="5 6">HSL3-1</strain>
    </source>
</reference>